<organism evidence="2 3">
    <name type="scientific">Brassica napus</name>
    <name type="common">Rape</name>
    <dbReference type="NCBI Taxonomy" id="3708"/>
    <lineage>
        <taxon>Eukaryota</taxon>
        <taxon>Viridiplantae</taxon>
        <taxon>Streptophyta</taxon>
        <taxon>Embryophyta</taxon>
        <taxon>Tracheophyta</taxon>
        <taxon>Spermatophyta</taxon>
        <taxon>Magnoliopsida</taxon>
        <taxon>eudicotyledons</taxon>
        <taxon>Gunneridae</taxon>
        <taxon>Pentapetalae</taxon>
        <taxon>rosids</taxon>
        <taxon>malvids</taxon>
        <taxon>Brassicales</taxon>
        <taxon>Brassicaceae</taxon>
        <taxon>Brassiceae</taxon>
        <taxon>Brassica</taxon>
    </lineage>
</organism>
<accession>A0A078J3G4</accession>
<reference evidence="1" key="3">
    <citation type="submission" date="2021-01" db="EMBL/GenBank/DDBJ databases">
        <authorList>
            <consortium name="Genoscope - CEA"/>
            <person name="William W."/>
        </authorList>
    </citation>
    <scope>NUCLEOTIDE SEQUENCE</scope>
</reference>
<evidence type="ECO:0000313" key="2">
    <source>
        <dbReference type="EMBL" id="CDY56806.1"/>
    </source>
</evidence>
<gene>
    <name evidence="2" type="primary">BnaA02g36190D</name>
    <name evidence="1" type="ORF">DARMORV10_A02P22760.1</name>
    <name evidence="2" type="ORF">GSBRNA2T00020098001</name>
</gene>
<sequence length="62" mass="7194">MNLYLRYTLWVASFFPYGEPLRILFPNKHVKVTRESDGILSIPNAAVETVLQDLAWVQEIDD</sequence>
<evidence type="ECO:0000313" key="3">
    <source>
        <dbReference type="Proteomes" id="UP000028999"/>
    </source>
</evidence>
<proteinExistence type="predicted"/>
<evidence type="ECO:0000313" key="1">
    <source>
        <dbReference type="EMBL" id="CAF2140838.1"/>
    </source>
</evidence>
<keyword evidence="3" id="KW-1185">Reference proteome</keyword>
<protein>
    <submittedName>
        <fullName evidence="1">(rape) hypothetical protein</fullName>
    </submittedName>
    <submittedName>
        <fullName evidence="2">BnaA02g36190D protein</fullName>
    </submittedName>
</protein>
<reference evidence="2" key="2">
    <citation type="submission" date="2014-06" db="EMBL/GenBank/DDBJ databases">
        <authorList>
            <person name="Genoscope - CEA"/>
        </authorList>
    </citation>
    <scope>NUCLEOTIDE SEQUENCE</scope>
</reference>
<dbReference type="PaxDb" id="3708-A0A078J3G4"/>
<dbReference type="AlphaFoldDB" id="A0A078J3G4"/>
<dbReference type="EMBL" id="HG994356">
    <property type="protein sequence ID" value="CAF2140838.1"/>
    <property type="molecule type" value="Genomic_DNA"/>
</dbReference>
<dbReference type="Proteomes" id="UP001295469">
    <property type="component" value="Chromosome A02"/>
</dbReference>
<dbReference type="Proteomes" id="UP000028999">
    <property type="component" value="Unassembled WGS sequence"/>
</dbReference>
<dbReference type="EMBL" id="LK033519">
    <property type="protein sequence ID" value="CDY56806.1"/>
    <property type="molecule type" value="Genomic_DNA"/>
</dbReference>
<reference evidence="2 3" key="1">
    <citation type="journal article" date="2014" name="Science">
        <title>Plant genetics. Early allopolyploid evolution in the post-Neolithic Brassica napus oilseed genome.</title>
        <authorList>
            <person name="Chalhoub B."/>
            <person name="Denoeud F."/>
            <person name="Liu S."/>
            <person name="Parkin I.A."/>
            <person name="Tang H."/>
            <person name="Wang X."/>
            <person name="Chiquet J."/>
            <person name="Belcram H."/>
            <person name="Tong C."/>
            <person name="Samans B."/>
            <person name="Correa M."/>
            <person name="Da Silva C."/>
            <person name="Just J."/>
            <person name="Falentin C."/>
            <person name="Koh C.S."/>
            <person name="Le Clainche I."/>
            <person name="Bernard M."/>
            <person name="Bento P."/>
            <person name="Noel B."/>
            <person name="Labadie K."/>
            <person name="Alberti A."/>
            <person name="Charles M."/>
            <person name="Arnaud D."/>
            <person name="Guo H."/>
            <person name="Daviaud C."/>
            <person name="Alamery S."/>
            <person name="Jabbari K."/>
            <person name="Zhao M."/>
            <person name="Edger P.P."/>
            <person name="Chelaifa H."/>
            <person name="Tack D."/>
            <person name="Lassalle G."/>
            <person name="Mestiri I."/>
            <person name="Schnel N."/>
            <person name="Le Paslier M.C."/>
            <person name="Fan G."/>
            <person name="Renault V."/>
            <person name="Bayer P.E."/>
            <person name="Golicz A.A."/>
            <person name="Manoli S."/>
            <person name="Lee T.H."/>
            <person name="Thi V.H."/>
            <person name="Chalabi S."/>
            <person name="Hu Q."/>
            <person name="Fan C."/>
            <person name="Tollenaere R."/>
            <person name="Lu Y."/>
            <person name="Battail C."/>
            <person name="Shen J."/>
            <person name="Sidebottom C.H."/>
            <person name="Wang X."/>
            <person name="Canaguier A."/>
            <person name="Chauveau A."/>
            <person name="Berard A."/>
            <person name="Deniot G."/>
            <person name="Guan M."/>
            <person name="Liu Z."/>
            <person name="Sun F."/>
            <person name="Lim Y.P."/>
            <person name="Lyons E."/>
            <person name="Town C.D."/>
            <person name="Bancroft I."/>
            <person name="Wang X."/>
            <person name="Meng J."/>
            <person name="Ma J."/>
            <person name="Pires J.C."/>
            <person name="King G.J."/>
            <person name="Brunel D."/>
            <person name="Delourme R."/>
            <person name="Renard M."/>
            <person name="Aury J.M."/>
            <person name="Adams K.L."/>
            <person name="Batley J."/>
            <person name="Snowdon R.J."/>
            <person name="Tost J."/>
            <person name="Edwards D."/>
            <person name="Zhou Y."/>
            <person name="Hua W."/>
            <person name="Sharpe A.G."/>
            <person name="Paterson A.H."/>
            <person name="Guan C."/>
            <person name="Wincker P."/>
        </authorList>
    </citation>
    <scope>NUCLEOTIDE SEQUENCE [LARGE SCALE GENOMIC DNA]</scope>
    <source>
        <strain evidence="3">cv. Darmor-bzh</strain>
    </source>
</reference>
<dbReference type="STRING" id="3708.A0A078J3G4"/>
<dbReference type="Gramene" id="CDY56806">
    <property type="protein sequence ID" value="CDY56806"/>
    <property type="gene ID" value="GSBRNA2T00020098001"/>
</dbReference>
<name>A0A078J3G4_BRANA</name>